<dbReference type="EMBL" id="JACGWX010000001">
    <property type="protein sequence ID" value="MBA8846443.1"/>
    <property type="molecule type" value="Genomic_DNA"/>
</dbReference>
<comment type="caution">
    <text evidence="1">The sequence shown here is derived from an EMBL/GenBank/DDBJ whole genome shotgun (WGS) entry which is preliminary data.</text>
</comment>
<sequence length="41" mass="4408">MRWSTTSAVSAQVSAPRDSFNLGAAAAVVSCRHDLPQPEHR</sequence>
<gene>
    <name evidence="1" type="ORF">FHX53_000007</name>
</gene>
<reference evidence="1 2" key="1">
    <citation type="submission" date="2020-07" db="EMBL/GenBank/DDBJ databases">
        <title>Sequencing the genomes of 1000 actinobacteria strains.</title>
        <authorList>
            <person name="Klenk H.-P."/>
        </authorList>
    </citation>
    <scope>NUCLEOTIDE SEQUENCE [LARGE SCALE GENOMIC DNA]</scope>
    <source>
        <strain evidence="1 2">DSM 19663</strain>
    </source>
</reference>
<accession>A0A839E5M4</accession>
<evidence type="ECO:0000313" key="1">
    <source>
        <dbReference type="EMBL" id="MBA8846443.1"/>
    </source>
</evidence>
<dbReference type="PROSITE" id="PS51257">
    <property type="entry name" value="PROKAR_LIPOPROTEIN"/>
    <property type="match status" value="1"/>
</dbReference>
<dbReference type="AlphaFoldDB" id="A0A839E5M4"/>
<keyword evidence="2" id="KW-1185">Reference proteome</keyword>
<name>A0A839E5M4_9MICO</name>
<proteinExistence type="predicted"/>
<evidence type="ECO:0000313" key="2">
    <source>
        <dbReference type="Proteomes" id="UP000585905"/>
    </source>
</evidence>
<dbReference type="Proteomes" id="UP000585905">
    <property type="component" value="Unassembled WGS sequence"/>
</dbReference>
<protein>
    <submittedName>
        <fullName evidence="1">Uncharacterized protein</fullName>
    </submittedName>
</protein>
<organism evidence="1 2">
    <name type="scientific">Microcella alkalica</name>
    <dbReference type="NCBI Taxonomy" id="355930"/>
    <lineage>
        <taxon>Bacteria</taxon>
        <taxon>Bacillati</taxon>
        <taxon>Actinomycetota</taxon>
        <taxon>Actinomycetes</taxon>
        <taxon>Micrococcales</taxon>
        <taxon>Microbacteriaceae</taxon>
        <taxon>Microcella</taxon>
    </lineage>
</organism>